<name>A0A0G1JNN3_9BACT</name>
<sequence length="20" mass="2473">MNNRRSIFIRRILLFTLLPV</sequence>
<dbReference type="EMBL" id="LCJG01000016">
    <property type="protein sequence ID" value="KKT73121.1"/>
    <property type="molecule type" value="Genomic_DNA"/>
</dbReference>
<dbReference type="Proteomes" id="UP000034835">
    <property type="component" value="Unassembled WGS sequence"/>
</dbReference>
<evidence type="ECO:0000313" key="2">
    <source>
        <dbReference type="Proteomes" id="UP000034835"/>
    </source>
</evidence>
<reference evidence="1 2" key="1">
    <citation type="journal article" date="2015" name="Nature">
        <title>rRNA introns, odd ribosomes, and small enigmatic genomes across a large radiation of phyla.</title>
        <authorList>
            <person name="Brown C.T."/>
            <person name="Hug L.A."/>
            <person name="Thomas B.C."/>
            <person name="Sharon I."/>
            <person name="Castelle C.J."/>
            <person name="Singh A."/>
            <person name="Wilkins M.J."/>
            <person name="Williams K.H."/>
            <person name="Banfield J.F."/>
        </authorList>
    </citation>
    <scope>NUCLEOTIDE SEQUENCE [LARGE SCALE GENOMIC DNA]</scope>
</reference>
<dbReference type="AlphaFoldDB" id="A0A0G1JNN3"/>
<feature type="non-terminal residue" evidence="1">
    <location>
        <position position="20"/>
    </location>
</feature>
<protein>
    <submittedName>
        <fullName evidence="1">Uncharacterized protein</fullName>
    </submittedName>
</protein>
<comment type="caution">
    <text evidence="1">The sequence shown here is derived from an EMBL/GenBank/DDBJ whole genome shotgun (WGS) entry which is preliminary data.</text>
</comment>
<evidence type="ECO:0000313" key="1">
    <source>
        <dbReference type="EMBL" id="KKT73121.1"/>
    </source>
</evidence>
<organism evidence="1 2">
    <name type="scientific">Candidatus Collierbacteria bacterium GW2011_GWB1_44_6</name>
    <dbReference type="NCBI Taxonomy" id="1618384"/>
    <lineage>
        <taxon>Bacteria</taxon>
        <taxon>Candidatus Collieribacteriota</taxon>
    </lineage>
</organism>
<gene>
    <name evidence="1" type="ORF">UW68_C0016G0001</name>
</gene>
<accession>A0A0G1JNN3</accession>
<proteinExistence type="predicted"/>